<dbReference type="Proteomes" id="UP001246473">
    <property type="component" value="Unassembled WGS sequence"/>
</dbReference>
<evidence type="ECO:0000259" key="1">
    <source>
        <dbReference type="Pfam" id="PF10979"/>
    </source>
</evidence>
<reference evidence="3" key="1">
    <citation type="submission" date="2022-08" db="EMBL/GenBank/DDBJ databases">
        <authorList>
            <person name="Kim S.-J."/>
        </authorList>
    </citation>
    <scope>NUCLEOTIDE SEQUENCE</scope>
    <source>
        <strain evidence="3">KJ</strain>
    </source>
</reference>
<dbReference type="Pfam" id="PF10979">
    <property type="entry name" value="DUF2786"/>
    <property type="match status" value="1"/>
</dbReference>
<evidence type="ECO:0000313" key="4">
    <source>
        <dbReference type="Proteomes" id="UP001246473"/>
    </source>
</evidence>
<feature type="domain" description="DUF2786" evidence="1">
    <location>
        <begin position="6"/>
        <end position="37"/>
    </location>
</feature>
<dbReference type="InterPro" id="IPR055592">
    <property type="entry name" value="DUF7168"/>
</dbReference>
<evidence type="ECO:0000259" key="2">
    <source>
        <dbReference type="Pfam" id="PF23771"/>
    </source>
</evidence>
<dbReference type="InterPro" id="IPR016868">
    <property type="entry name" value="Phage_B3_Orf5"/>
</dbReference>
<dbReference type="EMBL" id="JANSLM010000008">
    <property type="protein sequence ID" value="MDT8840270.1"/>
    <property type="molecule type" value="Genomic_DNA"/>
</dbReference>
<comment type="caution">
    <text evidence="3">The sequence shown here is derived from an EMBL/GenBank/DDBJ whole genome shotgun (WGS) entry which is preliminary data.</text>
</comment>
<dbReference type="InterPro" id="IPR024498">
    <property type="entry name" value="DUF2786"/>
</dbReference>
<dbReference type="PIRSF" id="PIRSF028111">
    <property type="entry name" value="UCP028111"/>
    <property type="match status" value="1"/>
</dbReference>
<accession>A0AAP5UV48</accession>
<protein>
    <submittedName>
        <fullName evidence="3">DUF2786 domain-containing protein</fullName>
    </submittedName>
</protein>
<evidence type="ECO:0000313" key="3">
    <source>
        <dbReference type="EMBL" id="MDT8840270.1"/>
    </source>
</evidence>
<sequence length="240" mass="25825">MDRKTAVAKIRKCLNLARSAEAHEAAAALRQAQKLMAGFEIAEYELADAGVDEAWVKSSASARPARFEVRLASMVAGAFGCEIVFTRRLNESGTKIIGGYAFIGVAPAEQVASYAFTVLARQLRAARAHYVAATLRRCLPRNRTARADLFCEGWVAAARRLVQPAGVSELGAMRLEGYMRAHYADTSSMTPRARAVARHVDPLADRIQGFANGTTARLHGGLPAAPAPLSLEMTETGRPV</sequence>
<dbReference type="RefSeq" id="WP_315697138.1">
    <property type="nucleotide sequence ID" value="NZ_JANSLM010000008.1"/>
</dbReference>
<organism evidence="3 4">
    <name type="scientific">Paraburkholderia fungorum</name>
    <dbReference type="NCBI Taxonomy" id="134537"/>
    <lineage>
        <taxon>Bacteria</taxon>
        <taxon>Pseudomonadati</taxon>
        <taxon>Pseudomonadota</taxon>
        <taxon>Betaproteobacteria</taxon>
        <taxon>Burkholderiales</taxon>
        <taxon>Burkholderiaceae</taxon>
        <taxon>Paraburkholderia</taxon>
    </lineage>
</organism>
<name>A0AAP5UV48_9BURK</name>
<dbReference type="AlphaFoldDB" id="A0AAP5UV48"/>
<feature type="domain" description="DUF7168" evidence="2">
    <location>
        <begin position="53"/>
        <end position="193"/>
    </location>
</feature>
<proteinExistence type="predicted"/>
<gene>
    <name evidence="3" type="ORF">ParKJ_22865</name>
</gene>
<dbReference type="Pfam" id="PF23771">
    <property type="entry name" value="DUF7168"/>
    <property type="match status" value="1"/>
</dbReference>